<accession>A0A5B8Y486</accession>
<keyword evidence="2" id="KW-1185">Reference proteome</keyword>
<sequence>MNRRDFLKLAGLGTAAVTAGVSFRLAHWWDQLPSTDFEVLSDEEAAITASIADALFPGDVGSPPMPNGIEVGVVEKFDAYLAGLDDASADGLRMLLHAIDDMAVFGDLSLTRFHKRPRSERIAALEVWENSGMMVRRSGFRALKYVLSNQYCNHPDVLAAAGIHYSCGGSV</sequence>
<organism evidence="1 2">
    <name type="scientific">Persicimonas caeni</name>
    <dbReference type="NCBI Taxonomy" id="2292766"/>
    <lineage>
        <taxon>Bacteria</taxon>
        <taxon>Deltaproteobacteria</taxon>
        <taxon>Bradymonadales</taxon>
        <taxon>Bradymonadaceae</taxon>
        <taxon>Persicimonas</taxon>
    </lineage>
</organism>
<dbReference type="RefSeq" id="WP_141197728.1">
    <property type="nucleotide sequence ID" value="NZ_CP041186.1"/>
</dbReference>
<dbReference type="OrthoDB" id="5506702at2"/>
<name>A0A4Y6PSN1_PERCE</name>
<dbReference type="EMBL" id="CP041186">
    <property type="protein sequence ID" value="QDG51243.1"/>
    <property type="molecule type" value="Genomic_DNA"/>
</dbReference>
<dbReference type="NCBIfam" id="TIGR01409">
    <property type="entry name" value="TAT_signal_seq"/>
    <property type="match status" value="1"/>
</dbReference>
<proteinExistence type="predicted"/>
<dbReference type="InterPro" id="IPR019546">
    <property type="entry name" value="TAT_signal_bac_arc"/>
</dbReference>
<dbReference type="AlphaFoldDB" id="A0A4Y6PSN1"/>
<protein>
    <submittedName>
        <fullName evidence="1">Twin-arginine translocation signal domain-containing protein</fullName>
    </submittedName>
</protein>
<dbReference type="Pfam" id="PF10518">
    <property type="entry name" value="TAT_signal"/>
    <property type="match status" value="1"/>
</dbReference>
<evidence type="ECO:0000313" key="1">
    <source>
        <dbReference type="EMBL" id="QDG51243.1"/>
    </source>
</evidence>
<evidence type="ECO:0000313" key="2">
    <source>
        <dbReference type="Proteomes" id="UP000315995"/>
    </source>
</evidence>
<reference evidence="1 2" key="1">
    <citation type="submission" date="2019-06" db="EMBL/GenBank/DDBJ databases">
        <title>Persicimonas caeni gen. nov., sp. nov., a predatory bacterium isolated from solar saltern.</title>
        <authorList>
            <person name="Wang S."/>
        </authorList>
    </citation>
    <scope>NUCLEOTIDE SEQUENCE [LARGE SCALE GENOMIC DNA]</scope>
    <source>
        <strain evidence="1 2">YN101</strain>
    </source>
</reference>
<gene>
    <name evidence="1" type="ORF">FIV42_10975</name>
</gene>
<accession>A0A4Y6PSN1</accession>
<dbReference type="Proteomes" id="UP000315995">
    <property type="component" value="Chromosome"/>
</dbReference>